<evidence type="ECO:0000256" key="5">
    <source>
        <dbReference type="SAM" id="MobiDB-lite"/>
    </source>
</evidence>
<dbReference type="InterPro" id="IPR008532">
    <property type="entry name" value="NFACT_RNA-bd"/>
</dbReference>
<gene>
    <name evidence="8" type="ORF">ACJIZ3_011529</name>
</gene>
<dbReference type="Pfam" id="PF11923">
    <property type="entry name" value="NFACT-C"/>
    <property type="match status" value="1"/>
</dbReference>
<evidence type="ECO:0000313" key="9">
    <source>
        <dbReference type="Proteomes" id="UP001634393"/>
    </source>
</evidence>
<keyword evidence="9" id="KW-1185">Reference proteome</keyword>
<accession>A0ABD3UJJ0</accession>
<evidence type="ECO:0000256" key="2">
    <source>
        <dbReference type="ARBA" id="ARBA00008318"/>
    </source>
</evidence>
<comment type="similarity">
    <text evidence="2">Belongs to the NEMF family.</text>
</comment>
<evidence type="ECO:0000256" key="3">
    <source>
        <dbReference type="ARBA" id="ARBA00022490"/>
    </source>
</evidence>
<evidence type="ECO:0000259" key="7">
    <source>
        <dbReference type="Pfam" id="PF11923"/>
    </source>
</evidence>
<dbReference type="EMBL" id="JBJXBP010000001">
    <property type="protein sequence ID" value="KAL3849647.1"/>
    <property type="molecule type" value="Genomic_DNA"/>
</dbReference>
<dbReference type="Pfam" id="PF05670">
    <property type="entry name" value="NFACT-R_1"/>
    <property type="match status" value="1"/>
</dbReference>
<reference evidence="8 9" key="1">
    <citation type="submission" date="2024-12" db="EMBL/GenBank/DDBJ databases">
        <title>The unique morphological basis and parallel evolutionary history of personate flowers in Penstemon.</title>
        <authorList>
            <person name="Depatie T.H."/>
            <person name="Wessinger C.A."/>
        </authorList>
    </citation>
    <scope>NUCLEOTIDE SEQUENCE [LARGE SCALE GENOMIC DNA]</scope>
    <source>
        <strain evidence="8">WTNN_2</strain>
        <tissue evidence="8">Leaf</tissue>
    </source>
</reference>
<dbReference type="GO" id="GO:0005737">
    <property type="term" value="C:cytoplasm"/>
    <property type="evidence" value="ECO:0007669"/>
    <property type="project" value="UniProtKB-SubCell"/>
</dbReference>
<feature type="region of interest" description="Disordered" evidence="5">
    <location>
        <begin position="133"/>
        <end position="155"/>
    </location>
</feature>
<evidence type="ECO:0000313" key="8">
    <source>
        <dbReference type="EMBL" id="KAL3849647.1"/>
    </source>
</evidence>
<sequence length="834" mass="93974">MHFTPYSLICEFQRQLKRKDWKEPLYPNEKVMLLMETGLRLHTPAYMGKRNTPSGFTLKLRKHIRTRGCSSTWLMCTVILEQGNIILTDSEFTGLPLLRSHRDDDKGVAIMSRHHYPVELSRVFERTRRDKIEHGNDSSDANIGKQGNMKNVKSTDSARAKAATLKVVLGEALGYGPALSEHIILDAGLLPSTKVSKDFNLVDITIQVLGEAVARSEDWLAYVISGEKEPEGYVLMEQVNSGKRHDAVYEKGTSEKFKSRDSIKFETFDAALDEFYSKIESQQHSEQQRNWIDLGRMVEGKKSGNPVNCITLLLSNDLDEMDDDEKTQPADKVEVGLALSAHANGRLCYEIKTKQESKQEKTITAHEKAFKAAERKTRKQLLQVGLLFSEVQVFSICSLCRTKTVSTISHIRKVHWFEKFNWSISGRDAQQNEMIVKHYMHVHAELHGALSTVIKNHKPKSPVPPLTLNQAGCITMRSGVCPCQAWDSKIVTSAWWVYPNQVTKTAPSGDYLTIGSFVIRGIRMHPLIYGSLGSHMNERRERGEEEGINDAEQSEHFKEISDSGSDSEKEIPDQKAMLEPSGLEDLSKEPTGKDFSSMTNVREITSMNYVDSDKVSEASGQASDAVNSNLEDLIDKALELGSAATAVKKYGFHASQKEHDHKKKAQKGHKDGASGGRAEEDKGAEEYPDIESQPDEIKSSKPSIGEGSRGQIVKLKKKKENYADQDEEQLLANRRRNVKATEENEVKLPSERETNYYLTGNPLPNDVLLYGLPVCGPYNALPSYKYRVKIIPASLKKGEGLKLKLRKHKRTRRHEDVRQHGYDRVCFAHFSGFH</sequence>
<keyword evidence="3" id="KW-0963">Cytoplasm</keyword>
<keyword evidence="4" id="KW-0175">Coiled coil</keyword>
<evidence type="ECO:0000256" key="4">
    <source>
        <dbReference type="ARBA" id="ARBA00023054"/>
    </source>
</evidence>
<feature type="compositionally biased region" description="Basic and acidic residues" evidence="5">
    <location>
        <begin position="668"/>
        <end position="685"/>
    </location>
</feature>
<dbReference type="InterPro" id="IPR021846">
    <property type="entry name" value="NFACT-C"/>
</dbReference>
<comment type="subcellular location">
    <subcellularLocation>
        <location evidence="1">Cytoplasm</location>
    </subcellularLocation>
</comment>
<feature type="domain" description="NFACT RNA-binding" evidence="6">
    <location>
        <begin position="413"/>
        <end position="521"/>
    </location>
</feature>
<feature type="region of interest" description="Disordered" evidence="5">
    <location>
        <begin position="538"/>
        <end position="600"/>
    </location>
</feature>
<organism evidence="8 9">
    <name type="scientific">Penstemon smallii</name>
    <dbReference type="NCBI Taxonomy" id="265156"/>
    <lineage>
        <taxon>Eukaryota</taxon>
        <taxon>Viridiplantae</taxon>
        <taxon>Streptophyta</taxon>
        <taxon>Embryophyta</taxon>
        <taxon>Tracheophyta</taxon>
        <taxon>Spermatophyta</taxon>
        <taxon>Magnoliopsida</taxon>
        <taxon>eudicotyledons</taxon>
        <taxon>Gunneridae</taxon>
        <taxon>Pentapetalae</taxon>
        <taxon>asterids</taxon>
        <taxon>lamiids</taxon>
        <taxon>Lamiales</taxon>
        <taxon>Plantaginaceae</taxon>
        <taxon>Cheloneae</taxon>
        <taxon>Penstemon</taxon>
    </lineage>
</organism>
<dbReference type="InterPro" id="IPR051608">
    <property type="entry name" value="RQC_Subunit_NEMF"/>
</dbReference>
<feature type="domain" description="NFACT protein C-terminal" evidence="7">
    <location>
        <begin position="757"/>
        <end position="813"/>
    </location>
</feature>
<proteinExistence type="inferred from homology"/>
<dbReference type="PANTHER" id="PTHR15239:SF6">
    <property type="entry name" value="RIBOSOME QUALITY CONTROL COMPLEX SUBUNIT NEMF"/>
    <property type="match status" value="1"/>
</dbReference>
<feature type="region of interest" description="Disordered" evidence="5">
    <location>
        <begin position="651"/>
        <end position="744"/>
    </location>
</feature>
<evidence type="ECO:0000256" key="1">
    <source>
        <dbReference type="ARBA" id="ARBA00004496"/>
    </source>
</evidence>
<comment type="caution">
    <text evidence="8">The sequence shown here is derived from an EMBL/GenBank/DDBJ whole genome shotgun (WGS) entry which is preliminary data.</text>
</comment>
<dbReference type="PANTHER" id="PTHR15239">
    <property type="entry name" value="NUCLEAR EXPORT MEDIATOR FACTOR NEMF"/>
    <property type="match status" value="1"/>
</dbReference>
<evidence type="ECO:0000259" key="6">
    <source>
        <dbReference type="Pfam" id="PF05670"/>
    </source>
</evidence>
<name>A0ABD3UJJ0_9LAMI</name>
<dbReference type="Proteomes" id="UP001634393">
    <property type="component" value="Unassembled WGS sequence"/>
</dbReference>
<feature type="compositionally biased region" description="Basic and acidic residues" evidence="5">
    <location>
        <begin position="553"/>
        <end position="573"/>
    </location>
</feature>
<dbReference type="AlphaFoldDB" id="A0ABD3UJJ0"/>
<protein>
    <submittedName>
        <fullName evidence="8">Uncharacterized protein</fullName>
    </submittedName>
</protein>